<evidence type="ECO:0000313" key="2">
    <source>
        <dbReference type="EMBL" id="KAH1121419.1"/>
    </source>
</evidence>
<organism evidence="2 3">
    <name type="scientific">Gossypium stocksii</name>
    <dbReference type="NCBI Taxonomy" id="47602"/>
    <lineage>
        <taxon>Eukaryota</taxon>
        <taxon>Viridiplantae</taxon>
        <taxon>Streptophyta</taxon>
        <taxon>Embryophyta</taxon>
        <taxon>Tracheophyta</taxon>
        <taxon>Spermatophyta</taxon>
        <taxon>Magnoliopsida</taxon>
        <taxon>eudicotyledons</taxon>
        <taxon>Gunneridae</taxon>
        <taxon>Pentapetalae</taxon>
        <taxon>rosids</taxon>
        <taxon>malvids</taxon>
        <taxon>Malvales</taxon>
        <taxon>Malvaceae</taxon>
        <taxon>Malvoideae</taxon>
        <taxon>Gossypium</taxon>
    </lineage>
</organism>
<reference evidence="2 3" key="1">
    <citation type="journal article" date="2021" name="Plant Biotechnol. J.">
        <title>Multi-omics assisted identification of the key and species-specific regulatory components of drought-tolerant mechanisms in Gossypium stocksii.</title>
        <authorList>
            <person name="Yu D."/>
            <person name="Ke L."/>
            <person name="Zhang D."/>
            <person name="Wu Y."/>
            <person name="Sun Y."/>
            <person name="Mei J."/>
            <person name="Sun J."/>
            <person name="Sun Y."/>
        </authorList>
    </citation>
    <scope>NUCLEOTIDE SEQUENCE [LARGE SCALE GENOMIC DNA]</scope>
    <source>
        <strain evidence="3">cv. E1</strain>
        <tissue evidence="2">Leaf</tissue>
    </source>
</reference>
<comment type="caution">
    <text evidence="2">The sequence shown here is derived from an EMBL/GenBank/DDBJ whole genome shotgun (WGS) entry which is preliminary data.</text>
</comment>
<sequence>MTAFLIPSKIKKKSSRKNDESKFRKRTPITEGVEDEIGSDNESDDDSPNGFIVEGFNITNCDDSESQEHSDCNNTHNEQQDDSNGEVDFDMILSQLKRKRNHKSNWEFEGEMLVAFGKDPKLGIKTGLDVGSTDMGGKKKKKNKYDPKYKKKKNEKNCD</sequence>
<dbReference type="Proteomes" id="UP000828251">
    <property type="component" value="Unassembled WGS sequence"/>
</dbReference>
<protein>
    <submittedName>
        <fullName evidence="2">Uncharacterized protein</fullName>
    </submittedName>
</protein>
<name>A0A9D3WC69_9ROSI</name>
<accession>A0A9D3WC69</accession>
<feature type="compositionally biased region" description="Basic residues" evidence="1">
    <location>
        <begin position="138"/>
        <end position="159"/>
    </location>
</feature>
<dbReference type="OrthoDB" id="1899721at2759"/>
<feature type="region of interest" description="Disordered" evidence="1">
    <location>
        <begin position="1"/>
        <end position="87"/>
    </location>
</feature>
<dbReference type="PANTHER" id="PTHR34380:SF1">
    <property type="entry name" value="OS01G0221300 PROTEIN"/>
    <property type="match status" value="1"/>
</dbReference>
<dbReference type="AlphaFoldDB" id="A0A9D3WC69"/>
<feature type="region of interest" description="Disordered" evidence="1">
    <location>
        <begin position="127"/>
        <end position="159"/>
    </location>
</feature>
<gene>
    <name evidence="2" type="ORF">J1N35_004579</name>
</gene>
<dbReference type="EMBL" id="JAIQCV010000002">
    <property type="protein sequence ID" value="KAH1121419.1"/>
    <property type="molecule type" value="Genomic_DNA"/>
</dbReference>
<keyword evidence="3" id="KW-1185">Reference proteome</keyword>
<evidence type="ECO:0000256" key="1">
    <source>
        <dbReference type="SAM" id="MobiDB-lite"/>
    </source>
</evidence>
<feature type="compositionally biased region" description="Acidic residues" evidence="1">
    <location>
        <begin position="32"/>
        <end position="47"/>
    </location>
</feature>
<proteinExistence type="predicted"/>
<evidence type="ECO:0000313" key="3">
    <source>
        <dbReference type="Proteomes" id="UP000828251"/>
    </source>
</evidence>
<dbReference type="PANTHER" id="PTHR34380">
    <property type="entry name" value="BNAA03G12380D PROTEIN"/>
    <property type="match status" value="1"/>
</dbReference>